<name>A0A7R7VZW5_ASPKA</name>
<reference evidence="1" key="1">
    <citation type="submission" date="2021-01" db="EMBL/GenBank/DDBJ databases">
        <authorList>
            <consortium name="Aspergillus luchuensis mut. kawachii IFO 4304 genome sequencing consortium"/>
            <person name="Kazuki M."/>
            <person name="Futagami T."/>
        </authorList>
    </citation>
    <scope>NUCLEOTIDE SEQUENCE</scope>
    <source>
        <strain evidence="1">IFO 4308</strain>
    </source>
</reference>
<dbReference type="Proteomes" id="UP000661280">
    <property type="component" value="Chromosome 1"/>
</dbReference>
<reference evidence="1" key="2">
    <citation type="submission" date="2021-02" db="EMBL/GenBank/DDBJ databases">
        <title>Aspergillus luchuensis mut. kawachii IFO 4304 genome sequence.</title>
        <authorList>
            <person name="Mori K."/>
            <person name="Kadooka C."/>
            <person name="Goto M."/>
            <person name="Futagami T."/>
        </authorList>
    </citation>
    <scope>NUCLEOTIDE SEQUENCE</scope>
    <source>
        <strain evidence="1">IFO 4308</strain>
    </source>
</reference>
<accession>A0A7R7VZW5</accession>
<dbReference type="AlphaFoldDB" id="A0A7R7VZW5"/>
<protein>
    <submittedName>
        <fullName evidence="1">Uncharacterized protein</fullName>
    </submittedName>
</protein>
<proteinExistence type="predicted"/>
<evidence type="ECO:0000313" key="2">
    <source>
        <dbReference type="Proteomes" id="UP000661280"/>
    </source>
</evidence>
<dbReference type="RefSeq" id="XP_041537573.1">
    <property type="nucleotide sequence ID" value="XM_041691801.1"/>
</dbReference>
<keyword evidence="2" id="KW-1185">Reference proteome</keyword>
<dbReference type="GeneID" id="64955132"/>
<dbReference type="KEGG" id="aluc:AKAW2_10853S"/>
<dbReference type="EMBL" id="AP024425">
    <property type="protein sequence ID" value="BCR93807.1"/>
    <property type="molecule type" value="Genomic_DNA"/>
</dbReference>
<evidence type="ECO:0000313" key="1">
    <source>
        <dbReference type="EMBL" id="BCR93807.1"/>
    </source>
</evidence>
<sequence length="62" mass="7250">MNTFRGIRLEIPYTPYCLFMKSQKAKCDSNIMYGLCFRPAAEKTHLAFTKRQRRQSKGCVTL</sequence>
<organism evidence="1 2">
    <name type="scientific">Aspergillus kawachii</name>
    <name type="common">White koji mold</name>
    <name type="synonym">Aspergillus awamori var. kawachi</name>
    <dbReference type="NCBI Taxonomy" id="1069201"/>
    <lineage>
        <taxon>Eukaryota</taxon>
        <taxon>Fungi</taxon>
        <taxon>Dikarya</taxon>
        <taxon>Ascomycota</taxon>
        <taxon>Pezizomycotina</taxon>
        <taxon>Eurotiomycetes</taxon>
        <taxon>Eurotiomycetidae</taxon>
        <taxon>Eurotiales</taxon>
        <taxon>Aspergillaceae</taxon>
        <taxon>Aspergillus</taxon>
        <taxon>Aspergillus subgen. Circumdati</taxon>
    </lineage>
</organism>
<gene>
    <name evidence="1" type="ORF">AKAW2_10853S</name>
</gene>